<keyword evidence="2" id="KW-1185">Reference proteome</keyword>
<name>A0ABP7R5U4_9BURK</name>
<evidence type="ECO:0000313" key="2">
    <source>
        <dbReference type="Proteomes" id="UP001501627"/>
    </source>
</evidence>
<accession>A0ABP7R5U4</accession>
<proteinExistence type="predicted"/>
<dbReference type="Proteomes" id="UP001501627">
    <property type="component" value="Unassembled WGS sequence"/>
</dbReference>
<evidence type="ECO:0000313" key="1">
    <source>
        <dbReference type="EMBL" id="GAA3992980.1"/>
    </source>
</evidence>
<dbReference type="EMBL" id="BAABBP010000011">
    <property type="protein sequence ID" value="GAA3992980.1"/>
    <property type="molecule type" value="Genomic_DNA"/>
</dbReference>
<protein>
    <submittedName>
        <fullName evidence="1">Uncharacterized protein</fullName>
    </submittedName>
</protein>
<organism evidence="1 2">
    <name type="scientific">Comamonas faecalis</name>
    <dbReference type="NCBI Taxonomy" id="1387849"/>
    <lineage>
        <taxon>Bacteria</taxon>
        <taxon>Pseudomonadati</taxon>
        <taxon>Pseudomonadota</taxon>
        <taxon>Betaproteobacteria</taxon>
        <taxon>Burkholderiales</taxon>
        <taxon>Comamonadaceae</taxon>
        <taxon>Comamonas</taxon>
    </lineage>
</organism>
<sequence length="77" mass="8052">MAVLFEWNLCNAWSGKHALRIGMGCEAQAAAVAGATARTCNEADRPSPQMRAALQVLQRFLDGGEGTHVGGIAGARL</sequence>
<comment type="caution">
    <text evidence="1">The sequence shown here is derived from an EMBL/GenBank/DDBJ whole genome shotgun (WGS) entry which is preliminary data.</text>
</comment>
<gene>
    <name evidence="1" type="ORF">GCM10022279_15350</name>
</gene>
<reference evidence="2" key="1">
    <citation type="journal article" date="2019" name="Int. J. Syst. Evol. Microbiol.">
        <title>The Global Catalogue of Microorganisms (GCM) 10K type strain sequencing project: providing services to taxonomists for standard genome sequencing and annotation.</title>
        <authorList>
            <consortium name="The Broad Institute Genomics Platform"/>
            <consortium name="The Broad Institute Genome Sequencing Center for Infectious Disease"/>
            <person name="Wu L."/>
            <person name="Ma J."/>
        </authorList>
    </citation>
    <scope>NUCLEOTIDE SEQUENCE [LARGE SCALE GENOMIC DNA]</scope>
    <source>
        <strain evidence="2">JCM 17561</strain>
    </source>
</reference>